<dbReference type="PANTHER" id="PTHR43776:SF8">
    <property type="entry name" value="ABC TRANSPORTER, ATP-BINDING PROTEIN"/>
    <property type="match status" value="1"/>
</dbReference>
<feature type="domain" description="ABC transporter" evidence="4">
    <location>
        <begin position="42"/>
        <end position="123"/>
    </location>
</feature>
<keyword evidence="3 5" id="KW-0067">ATP-binding</keyword>
<dbReference type="InterPro" id="IPR003439">
    <property type="entry name" value="ABC_transporter-like_ATP-bd"/>
</dbReference>
<evidence type="ECO:0000256" key="2">
    <source>
        <dbReference type="ARBA" id="ARBA00022741"/>
    </source>
</evidence>
<dbReference type="InterPro" id="IPR027417">
    <property type="entry name" value="P-loop_NTPase"/>
</dbReference>
<evidence type="ECO:0000256" key="1">
    <source>
        <dbReference type="ARBA" id="ARBA00022448"/>
    </source>
</evidence>
<keyword evidence="1" id="KW-0813">Transport</keyword>
<sequence>MATPSSSEVIIKVENLKKWFPVKLSFFDLIKRKKRLYVKAVDGISFNIYKGEIFCLVGESGCGKTTTGRLLLRLLKPTDGKIIFEGTDIASLPKKQLCQFRKKTSMISQDPYAAMNPRFTVFEVISEPLTIH</sequence>
<comment type="caution">
    <text evidence="5">The sequence shown here is derived from an EMBL/GenBank/DDBJ whole genome shotgun (WGS) entry which is preliminary data.</text>
</comment>
<dbReference type="EMBL" id="QMQZ01000084">
    <property type="protein sequence ID" value="RLE51030.1"/>
    <property type="molecule type" value="Genomic_DNA"/>
</dbReference>
<name>A0A497EWB6_9CREN</name>
<evidence type="ECO:0000313" key="5">
    <source>
        <dbReference type="EMBL" id="RLE51030.1"/>
    </source>
</evidence>
<dbReference type="InterPro" id="IPR050319">
    <property type="entry name" value="ABC_transp_ATP-bind"/>
</dbReference>
<evidence type="ECO:0000313" key="6">
    <source>
        <dbReference type="Proteomes" id="UP000268446"/>
    </source>
</evidence>
<keyword evidence="2" id="KW-0547">Nucleotide-binding</keyword>
<dbReference type="Gene3D" id="3.40.50.300">
    <property type="entry name" value="P-loop containing nucleotide triphosphate hydrolases"/>
    <property type="match status" value="1"/>
</dbReference>
<dbReference type="Proteomes" id="UP000268446">
    <property type="component" value="Unassembled WGS sequence"/>
</dbReference>
<evidence type="ECO:0000256" key="3">
    <source>
        <dbReference type="ARBA" id="ARBA00022840"/>
    </source>
</evidence>
<organism evidence="5 6">
    <name type="scientific">Thermoproteota archaeon</name>
    <dbReference type="NCBI Taxonomy" id="2056631"/>
    <lineage>
        <taxon>Archaea</taxon>
        <taxon>Thermoproteota</taxon>
    </lineage>
</organism>
<proteinExistence type="predicted"/>
<protein>
    <submittedName>
        <fullName evidence="5">Oligopeptide ABC transporter ATP-binding protein</fullName>
    </submittedName>
</protein>
<accession>A0A497EWB6</accession>
<reference evidence="5 6" key="1">
    <citation type="submission" date="2018-06" db="EMBL/GenBank/DDBJ databases">
        <title>Extensive metabolic versatility and redundancy in microbially diverse, dynamic hydrothermal sediments.</title>
        <authorList>
            <person name="Dombrowski N."/>
            <person name="Teske A."/>
            <person name="Baker B.J."/>
        </authorList>
    </citation>
    <scope>NUCLEOTIDE SEQUENCE [LARGE SCALE GENOMIC DNA]</scope>
    <source>
        <strain evidence="5">B29_G17</strain>
    </source>
</reference>
<dbReference type="Pfam" id="PF00005">
    <property type="entry name" value="ABC_tran"/>
    <property type="match status" value="1"/>
</dbReference>
<feature type="non-terminal residue" evidence="5">
    <location>
        <position position="132"/>
    </location>
</feature>
<evidence type="ECO:0000259" key="4">
    <source>
        <dbReference type="Pfam" id="PF00005"/>
    </source>
</evidence>
<dbReference type="SUPFAM" id="SSF52540">
    <property type="entry name" value="P-loop containing nucleoside triphosphate hydrolases"/>
    <property type="match status" value="1"/>
</dbReference>
<dbReference type="GO" id="GO:0016887">
    <property type="term" value="F:ATP hydrolysis activity"/>
    <property type="evidence" value="ECO:0007669"/>
    <property type="project" value="InterPro"/>
</dbReference>
<dbReference type="AlphaFoldDB" id="A0A497EWB6"/>
<gene>
    <name evidence="5" type="ORF">DRJ20_02720</name>
</gene>
<dbReference type="GO" id="GO:0005524">
    <property type="term" value="F:ATP binding"/>
    <property type="evidence" value="ECO:0007669"/>
    <property type="project" value="UniProtKB-KW"/>
</dbReference>
<dbReference type="PANTHER" id="PTHR43776">
    <property type="entry name" value="TRANSPORT ATP-BINDING PROTEIN"/>
    <property type="match status" value="1"/>
</dbReference>